<dbReference type="SUPFAM" id="SSF55729">
    <property type="entry name" value="Acyl-CoA N-acyltransferases (Nat)"/>
    <property type="match status" value="1"/>
</dbReference>
<comment type="similarity">
    <text evidence="3">Belongs to the acetyltransferase family. MAK3 subfamily.</text>
</comment>
<feature type="region of interest" description="Disordered" evidence="4">
    <location>
        <begin position="89"/>
        <end position="109"/>
    </location>
</feature>
<dbReference type="EMBL" id="CAJHJF010006559">
    <property type="protein sequence ID" value="CAD6957333.1"/>
    <property type="molecule type" value="Genomic_DNA"/>
</dbReference>
<dbReference type="GO" id="GO:0031417">
    <property type="term" value="C:NatC complex"/>
    <property type="evidence" value="ECO:0007669"/>
    <property type="project" value="TreeGrafter"/>
</dbReference>
<evidence type="ECO:0000313" key="5">
    <source>
        <dbReference type="EMBL" id="CAD6957333.1"/>
    </source>
</evidence>
<feature type="compositionally biased region" description="Polar residues" evidence="4">
    <location>
        <begin position="1"/>
        <end position="14"/>
    </location>
</feature>
<dbReference type="Gene3D" id="3.40.630.30">
    <property type="match status" value="1"/>
</dbReference>
<dbReference type="PANTHER" id="PTHR45896:SF1">
    <property type="entry name" value="N-ALPHA-ACETYLTRANSFERASE 30"/>
    <property type="match status" value="1"/>
</dbReference>
<dbReference type="InterPro" id="IPR000182">
    <property type="entry name" value="GNAT_dom"/>
</dbReference>
<feature type="region of interest" description="Disordered" evidence="4">
    <location>
        <begin position="1"/>
        <end position="29"/>
    </location>
</feature>
<dbReference type="PANTHER" id="PTHR45896">
    <property type="entry name" value="N-ALPHA-ACETYLTRANSFERASE 30"/>
    <property type="match status" value="1"/>
</dbReference>
<dbReference type="InterPro" id="IPR016181">
    <property type="entry name" value="Acyl_CoA_acyltransferase"/>
</dbReference>
<keyword evidence="2" id="KW-0012">Acyltransferase</keyword>
<feature type="compositionally biased region" description="Polar residues" evidence="4">
    <location>
        <begin position="98"/>
        <end position="109"/>
    </location>
</feature>
<dbReference type="InterPro" id="IPR044542">
    <property type="entry name" value="NAA30-like"/>
</dbReference>
<proteinExistence type="inferred from homology"/>
<accession>A0A9N8MCG4</accession>
<evidence type="ECO:0000256" key="2">
    <source>
        <dbReference type="ARBA" id="ARBA00023315"/>
    </source>
</evidence>
<dbReference type="GO" id="GO:0004596">
    <property type="term" value="F:protein-N-terminal amino-acid acetyltransferase activity"/>
    <property type="evidence" value="ECO:0007669"/>
    <property type="project" value="InterPro"/>
</dbReference>
<feature type="region of interest" description="Disordered" evidence="4">
    <location>
        <begin position="250"/>
        <end position="287"/>
    </location>
</feature>
<dbReference type="CDD" id="cd04301">
    <property type="entry name" value="NAT_SF"/>
    <property type="match status" value="1"/>
</dbReference>
<evidence type="ECO:0000256" key="3">
    <source>
        <dbReference type="ARBA" id="ARBA00024025"/>
    </source>
</evidence>
<sequence>MATTLPPFASSSKAAQAPPLELELRPPPPNPELEYDIELVNYRGEGDLAAVIALIEKELSEPYLIYTYRYFLNEWPHLAWLAHSIPKKPRPPPLPPRSTNESATLSSQVDTLTLTSFPQDVQDDGRAESNVDIEEHRNALRRAPVGVIVNKLDRHLKGDRLMRGYIAMLSIHPAWRSRGIARKLVQTAVDRMEKDGADEVVLETEVDNVGALALYEALGFMREKRLHRFYLNAKDSFRLVLPLVAGSVSDEETREAQGPDDVLRLPAREQPAPVRPSRPDAFSSGDQQLYDFDGLIM</sequence>
<name>A0A9N8MCG4_9BASI</name>
<protein>
    <submittedName>
        <fullName evidence="5">Uncharacterized protein</fullName>
    </submittedName>
</protein>
<evidence type="ECO:0000256" key="1">
    <source>
        <dbReference type="ARBA" id="ARBA00022679"/>
    </source>
</evidence>
<dbReference type="PROSITE" id="PS51186">
    <property type="entry name" value="GNAT"/>
    <property type="match status" value="1"/>
</dbReference>
<feature type="compositionally biased region" description="Basic and acidic residues" evidence="4">
    <location>
        <begin position="254"/>
        <end position="267"/>
    </location>
</feature>
<evidence type="ECO:0000313" key="6">
    <source>
        <dbReference type="Proteomes" id="UP000836404"/>
    </source>
</evidence>
<keyword evidence="6" id="KW-1185">Reference proteome</keyword>
<organism evidence="5 6">
    <name type="scientific">Tilletia laevis</name>
    <dbReference type="NCBI Taxonomy" id="157183"/>
    <lineage>
        <taxon>Eukaryota</taxon>
        <taxon>Fungi</taxon>
        <taxon>Dikarya</taxon>
        <taxon>Basidiomycota</taxon>
        <taxon>Ustilaginomycotina</taxon>
        <taxon>Exobasidiomycetes</taxon>
        <taxon>Tilletiales</taxon>
        <taxon>Tilletiaceae</taxon>
        <taxon>Tilletia</taxon>
    </lineage>
</organism>
<gene>
    <name evidence="5" type="ORF">JKILLFL_G547</name>
</gene>
<comment type="caution">
    <text evidence="5">The sequence shown here is derived from an EMBL/GenBank/DDBJ whole genome shotgun (WGS) entry which is preliminary data.</text>
</comment>
<reference evidence="5 6" key="1">
    <citation type="submission" date="2020-10" db="EMBL/GenBank/DDBJ databases">
        <authorList>
            <person name="Sedaghatjoo S."/>
        </authorList>
    </citation>
    <scope>NUCLEOTIDE SEQUENCE [LARGE SCALE GENOMIC DNA]</scope>
    <source>
        <strain evidence="5 6">LLFL</strain>
    </source>
</reference>
<dbReference type="Proteomes" id="UP000836404">
    <property type="component" value="Unassembled WGS sequence"/>
</dbReference>
<dbReference type="Pfam" id="PF00583">
    <property type="entry name" value="Acetyltransf_1"/>
    <property type="match status" value="1"/>
</dbReference>
<evidence type="ECO:0000256" key="4">
    <source>
        <dbReference type="SAM" id="MobiDB-lite"/>
    </source>
</evidence>
<keyword evidence="1" id="KW-0808">Transferase</keyword>
<dbReference type="AlphaFoldDB" id="A0A9N8MCG4"/>